<gene>
    <name evidence="5" type="ORF">GCM10010981_36530</name>
</gene>
<feature type="domain" description="OmpR/PhoB-type" evidence="4">
    <location>
        <begin position="10"/>
        <end position="108"/>
    </location>
</feature>
<evidence type="ECO:0000259" key="4">
    <source>
        <dbReference type="PROSITE" id="PS51755"/>
    </source>
</evidence>
<dbReference type="RefSeq" id="WP_188796414.1">
    <property type="nucleotide sequence ID" value="NZ_BMJA01000003.1"/>
</dbReference>
<keyword evidence="3" id="KW-0812">Transmembrane</keyword>
<evidence type="ECO:0000313" key="6">
    <source>
        <dbReference type="Proteomes" id="UP000620046"/>
    </source>
</evidence>
<comment type="caution">
    <text evidence="5">The sequence shown here is derived from an EMBL/GenBank/DDBJ whole genome shotgun (WGS) entry which is preliminary data.</text>
</comment>
<dbReference type="InterPro" id="IPR011990">
    <property type="entry name" value="TPR-like_helical_dom_sf"/>
</dbReference>
<dbReference type="PANTHER" id="PTHR47691:SF3">
    <property type="entry name" value="HTH-TYPE TRANSCRIPTIONAL REGULATOR RV0890C-RELATED"/>
    <property type="match status" value="1"/>
</dbReference>
<dbReference type="PANTHER" id="PTHR47691">
    <property type="entry name" value="REGULATOR-RELATED"/>
    <property type="match status" value="1"/>
</dbReference>
<keyword evidence="3" id="KW-1133">Transmembrane helix</keyword>
<dbReference type="Gene3D" id="1.10.10.10">
    <property type="entry name" value="Winged helix-like DNA-binding domain superfamily/Winged helix DNA-binding domain"/>
    <property type="match status" value="1"/>
</dbReference>
<dbReference type="InterPro" id="IPR001867">
    <property type="entry name" value="OmpR/PhoB-type_DNA-bd"/>
</dbReference>
<dbReference type="Pfam" id="PF00486">
    <property type="entry name" value="Trans_reg_C"/>
    <property type="match status" value="1"/>
</dbReference>
<keyword evidence="3" id="KW-0472">Membrane</keyword>
<feature type="DNA-binding region" description="OmpR/PhoB-type" evidence="2">
    <location>
        <begin position="10"/>
        <end position="108"/>
    </location>
</feature>
<evidence type="ECO:0000313" key="5">
    <source>
        <dbReference type="EMBL" id="GGA44078.1"/>
    </source>
</evidence>
<dbReference type="EMBL" id="BMJA01000003">
    <property type="protein sequence ID" value="GGA44078.1"/>
    <property type="molecule type" value="Genomic_DNA"/>
</dbReference>
<protein>
    <recommendedName>
        <fullName evidence="4">OmpR/PhoB-type domain-containing protein</fullName>
    </recommendedName>
</protein>
<accession>A0ABQ1GHM8</accession>
<name>A0ABQ1GHM8_9GAMM</name>
<keyword evidence="1 2" id="KW-0238">DNA-binding</keyword>
<keyword evidence="6" id="KW-1185">Reference proteome</keyword>
<dbReference type="SUPFAM" id="SSF48452">
    <property type="entry name" value="TPR-like"/>
    <property type="match status" value="1"/>
</dbReference>
<organism evidence="5 6">
    <name type="scientific">Dyella nitratireducens</name>
    <dbReference type="NCBI Taxonomy" id="1849580"/>
    <lineage>
        <taxon>Bacteria</taxon>
        <taxon>Pseudomonadati</taxon>
        <taxon>Pseudomonadota</taxon>
        <taxon>Gammaproteobacteria</taxon>
        <taxon>Lysobacterales</taxon>
        <taxon>Rhodanobacteraceae</taxon>
        <taxon>Dyella</taxon>
    </lineage>
</organism>
<dbReference type="InterPro" id="IPR036388">
    <property type="entry name" value="WH-like_DNA-bd_sf"/>
</dbReference>
<proteinExistence type="predicted"/>
<dbReference type="SUPFAM" id="SSF46894">
    <property type="entry name" value="C-terminal effector domain of the bipartite response regulators"/>
    <property type="match status" value="1"/>
</dbReference>
<dbReference type="Proteomes" id="UP000620046">
    <property type="component" value="Unassembled WGS sequence"/>
</dbReference>
<evidence type="ECO:0000256" key="3">
    <source>
        <dbReference type="SAM" id="Phobius"/>
    </source>
</evidence>
<dbReference type="SMART" id="SM00862">
    <property type="entry name" value="Trans_reg_C"/>
    <property type="match status" value="1"/>
</dbReference>
<dbReference type="Gene3D" id="1.25.40.10">
    <property type="entry name" value="Tetratricopeptide repeat domain"/>
    <property type="match status" value="1"/>
</dbReference>
<dbReference type="CDD" id="cd00383">
    <property type="entry name" value="trans_reg_C"/>
    <property type="match status" value="1"/>
</dbReference>
<dbReference type="InterPro" id="IPR016032">
    <property type="entry name" value="Sig_transdc_resp-reg_C-effctor"/>
</dbReference>
<reference evidence="6" key="1">
    <citation type="journal article" date="2019" name="Int. J. Syst. Evol. Microbiol.">
        <title>The Global Catalogue of Microorganisms (GCM) 10K type strain sequencing project: providing services to taxonomists for standard genome sequencing and annotation.</title>
        <authorList>
            <consortium name="The Broad Institute Genomics Platform"/>
            <consortium name="The Broad Institute Genome Sequencing Center for Infectious Disease"/>
            <person name="Wu L."/>
            <person name="Ma J."/>
        </authorList>
    </citation>
    <scope>NUCLEOTIDE SEQUENCE [LARGE SCALE GENOMIC DNA]</scope>
    <source>
        <strain evidence="6">CGMCC 1.15439</strain>
    </source>
</reference>
<feature type="transmembrane region" description="Helical" evidence="3">
    <location>
        <begin position="147"/>
        <end position="166"/>
    </location>
</feature>
<evidence type="ECO:0000256" key="1">
    <source>
        <dbReference type="ARBA" id="ARBA00023125"/>
    </source>
</evidence>
<evidence type="ECO:0000256" key="2">
    <source>
        <dbReference type="PROSITE-ProRule" id="PRU01091"/>
    </source>
</evidence>
<dbReference type="PROSITE" id="PS51755">
    <property type="entry name" value="OMPR_PHOB"/>
    <property type="match status" value="1"/>
</dbReference>
<sequence>MDGRLQAMGTHVYYFGDFSLNPLTRELRRNDEPVVLAASAFDCLVYLIEHRERPVGRDELISAVWGRADVSDNLLAQTIVRLRRALGDAGTEQRCIKTMARVGYRWMLETSVEVQSAGSTMPVPEPESDDAGAIVVDAPEQRVRRPFLLALALTLIVATGYVVWQFSQPRQAHSPMHFNQGTAIVLPVEVQASDDWQWLHLGLMDLISMQLRQAQVPTENSRDVLNMLKQADTATSAQLAPFALVVTPRVALSDNRWHVHLDAKAKDGRDWQAESSSEDVLAAARAASDLLLAQLGFNAEPGNMAGGGESQQEYLLRVQAAQLAGQPQLAHQLIDKAPPPLRHTPELAFAQAQLYCVEGNIDACETSLTDLRKQLSPATQPVLRGKVLTALWFPYRRRDQLDKGETALDEAVRLLQGQKDADALAEAYLDRSHLENYQGKLDEASADLGRARINFALAGDTVGQARVDRAMGEIAIERGQFGTALPLLQRAYDQYQRMGMRQLLSSALDAMADAQKMSLQYTDELATTDRFWPFDQKHMDFVDNYTRHQLSKTRAVALADNGHTADATSLLEHTLADANADVEAGLRAETNMLLAKLALQRGDDRAALSWISKALQGSVLEAYDQRDYAEACYIHAVALQRAGQTDELRRAVSAMQAWVTSLSKPDDWVAIWLLRAKAVQAWGEGQREQSLAQLRLAMTAADSSGVPEFMVGVGQSYALALLAAGHTDQAAAVSGQLSTWSNVDWRAAQVEASVFQALGQGDPAQTSWNKTRKLAGDRPIETSLAMVF</sequence>